<dbReference type="PRINTS" id="PR00507">
    <property type="entry name" value="N12N6MTFRASE"/>
</dbReference>
<evidence type="ECO:0000256" key="7">
    <source>
        <dbReference type="ARBA" id="ARBA00047942"/>
    </source>
</evidence>
<dbReference type="Gene3D" id="3.40.50.150">
    <property type="entry name" value="Vaccinia Virus protein VP39"/>
    <property type="match status" value="1"/>
</dbReference>
<keyword evidence="3" id="KW-0489">Methyltransferase</keyword>
<organism evidence="11 12">
    <name type="scientific">Selenihalanaerobacter shriftii</name>
    <dbReference type="NCBI Taxonomy" id="142842"/>
    <lineage>
        <taxon>Bacteria</taxon>
        <taxon>Bacillati</taxon>
        <taxon>Bacillota</taxon>
        <taxon>Clostridia</taxon>
        <taxon>Halanaerobiales</taxon>
        <taxon>Halobacteroidaceae</taxon>
        <taxon>Selenihalanaerobacter</taxon>
    </lineage>
</organism>
<comment type="similarity">
    <text evidence="1">Belongs to the N(4)/N(6)-methyltransferase family.</text>
</comment>
<dbReference type="SUPFAM" id="SSF53335">
    <property type="entry name" value="S-adenosyl-L-methionine-dependent methyltransferases"/>
    <property type="match status" value="1"/>
</dbReference>
<comment type="catalytic activity">
    <reaction evidence="7">
        <text>a 2'-deoxyadenosine in DNA + S-adenosyl-L-methionine = an N(6)-methyl-2'-deoxyadenosine in DNA + S-adenosyl-L-homocysteine + H(+)</text>
        <dbReference type="Rhea" id="RHEA:15197"/>
        <dbReference type="Rhea" id="RHEA-COMP:12418"/>
        <dbReference type="Rhea" id="RHEA-COMP:12419"/>
        <dbReference type="ChEBI" id="CHEBI:15378"/>
        <dbReference type="ChEBI" id="CHEBI:57856"/>
        <dbReference type="ChEBI" id="CHEBI:59789"/>
        <dbReference type="ChEBI" id="CHEBI:90615"/>
        <dbReference type="ChEBI" id="CHEBI:90616"/>
        <dbReference type="EC" id="2.1.1.72"/>
    </reaction>
</comment>
<dbReference type="PANTHER" id="PTHR42933">
    <property type="entry name" value="SLR6095 PROTEIN"/>
    <property type="match status" value="1"/>
</dbReference>
<dbReference type="GO" id="GO:0003677">
    <property type="term" value="F:DNA binding"/>
    <property type="evidence" value="ECO:0007669"/>
    <property type="project" value="InterPro"/>
</dbReference>
<accession>A0A1T4NTL5</accession>
<evidence type="ECO:0000256" key="3">
    <source>
        <dbReference type="ARBA" id="ARBA00022603"/>
    </source>
</evidence>
<dbReference type="STRING" id="142842.SAMN02745118_01916"/>
<evidence type="ECO:0000256" key="1">
    <source>
        <dbReference type="ARBA" id="ARBA00006594"/>
    </source>
</evidence>
<keyword evidence="5" id="KW-0949">S-adenosyl-L-methionine</keyword>
<dbReference type="AlphaFoldDB" id="A0A1T4NTL5"/>
<dbReference type="InterPro" id="IPR022749">
    <property type="entry name" value="D12N6_MeTrfase_N"/>
</dbReference>
<dbReference type="InterPro" id="IPR003356">
    <property type="entry name" value="DNA_methylase_A-5"/>
</dbReference>
<evidence type="ECO:0000256" key="6">
    <source>
        <dbReference type="ARBA" id="ARBA00022747"/>
    </source>
</evidence>
<dbReference type="EC" id="2.1.1.72" evidence="2"/>
<dbReference type="Proteomes" id="UP000190625">
    <property type="component" value="Unassembled WGS sequence"/>
</dbReference>
<evidence type="ECO:0000259" key="10">
    <source>
        <dbReference type="Pfam" id="PF12161"/>
    </source>
</evidence>
<dbReference type="CDD" id="cd02440">
    <property type="entry name" value="AdoMet_MTases"/>
    <property type="match status" value="1"/>
</dbReference>
<sequence>MAEEVLTLDKLESHLWESANILRGSIDSSDYKNYIFGMLFLKRLSDVFEEECEKVSEEYGEEFADDPDFHDFYVPERARWENIQQVSQDIGAALNKAFEVLEEENELLEGVLVSIDFNDKERLPDHVLDELVQHFSQYRLRNEDLEDPDLLGRAYEYLIRQFADDAGKKGGEFYTPRQVVRLLVEILDPRPDMRVYDPCCGSGGMLVYSADHLQEEGFDVSEISLFGQEKNLNTWAICKMNMLLHGLYDAKIEKGDTMREPQFVDGGRLRQFDRVIANPMWNQSEWSKNYLKDAEPYGRMKYGYPPKNSADWAWIQHMLTSANVEGKIGVVLDNGVLFRSRSEGKIRKKVLQDDLIEAVIALPSNLFYNTSSPGCILILNKNKPEEREGKVLFVYAEEDYEEGSNQNFLRDEDLAKILDTYHDFGDIEKYCRVVDLEEIERNDFNLNVPRYVDTTEPEEPVDINEVLSNLSQLENEYEEIENELNGYLRELGYDG</sequence>
<dbReference type="Pfam" id="PF12161">
    <property type="entry name" value="HsdM_N"/>
    <property type="match status" value="1"/>
</dbReference>
<keyword evidence="12" id="KW-1185">Reference proteome</keyword>
<dbReference type="InterPro" id="IPR051537">
    <property type="entry name" value="DNA_Adenine_Mtase"/>
</dbReference>
<feature type="domain" description="DNA methylase adenine-specific" evidence="9">
    <location>
        <begin position="147"/>
        <end position="459"/>
    </location>
</feature>
<evidence type="ECO:0000259" key="9">
    <source>
        <dbReference type="Pfam" id="PF02384"/>
    </source>
</evidence>
<keyword evidence="6" id="KW-0680">Restriction system</keyword>
<reference evidence="12" key="1">
    <citation type="submission" date="2017-02" db="EMBL/GenBank/DDBJ databases">
        <authorList>
            <person name="Varghese N."/>
            <person name="Submissions S."/>
        </authorList>
    </citation>
    <scope>NUCLEOTIDE SEQUENCE [LARGE SCALE GENOMIC DNA]</scope>
    <source>
        <strain evidence="12">ATCC BAA-73</strain>
    </source>
</reference>
<dbReference type="GO" id="GO:0032259">
    <property type="term" value="P:methylation"/>
    <property type="evidence" value="ECO:0007669"/>
    <property type="project" value="UniProtKB-KW"/>
</dbReference>
<dbReference type="InterPro" id="IPR038333">
    <property type="entry name" value="T1MK-like_N_sf"/>
</dbReference>
<dbReference type="Gene3D" id="1.20.1260.30">
    <property type="match status" value="1"/>
</dbReference>
<evidence type="ECO:0000256" key="4">
    <source>
        <dbReference type="ARBA" id="ARBA00022679"/>
    </source>
</evidence>
<dbReference type="PANTHER" id="PTHR42933:SF3">
    <property type="entry name" value="TYPE I RESTRICTION ENZYME MJAVIII METHYLASE SUBUNIT"/>
    <property type="match status" value="1"/>
</dbReference>
<evidence type="ECO:0000313" key="11">
    <source>
        <dbReference type="EMBL" id="SJZ82584.1"/>
    </source>
</evidence>
<dbReference type="EMBL" id="FUWM01000016">
    <property type="protein sequence ID" value="SJZ82584.1"/>
    <property type="molecule type" value="Genomic_DNA"/>
</dbReference>
<dbReference type="OrthoDB" id="9814572at2"/>
<evidence type="ECO:0000256" key="5">
    <source>
        <dbReference type="ARBA" id="ARBA00022691"/>
    </source>
</evidence>
<dbReference type="GO" id="GO:0009307">
    <property type="term" value="P:DNA restriction-modification system"/>
    <property type="evidence" value="ECO:0007669"/>
    <property type="project" value="UniProtKB-KW"/>
</dbReference>
<name>A0A1T4NTL5_9FIRM</name>
<evidence type="ECO:0000313" key="12">
    <source>
        <dbReference type="Proteomes" id="UP000190625"/>
    </source>
</evidence>
<evidence type="ECO:0000256" key="8">
    <source>
        <dbReference type="SAM" id="Coils"/>
    </source>
</evidence>
<feature type="domain" description="N6 adenine-specific DNA methyltransferase N-terminal" evidence="10">
    <location>
        <begin position="11"/>
        <end position="135"/>
    </location>
</feature>
<keyword evidence="4" id="KW-0808">Transferase</keyword>
<gene>
    <name evidence="11" type="ORF">SAMN02745118_01916</name>
</gene>
<keyword evidence="8" id="KW-0175">Coiled coil</keyword>
<evidence type="ECO:0000256" key="2">
    <source>
        <dbReference type="ARBA" id="ARBA00011900"/>
    </source>
</evidence>
<proteinExistence type="inferred from homology"/>
<dbReference type="Pfam" id="PF02384">
    <property type="entry name" value="N6_Mtase"/>
    <property type="match status" value="1"/>
</dbReference>
<dbReference type="InterPro" id="IPR029063">
    <property type="entry name" value="SAM-dependent_MTases_sf"/>
</dbReference>
<dbReference type="GO" id="GO:0008170">
    <property type="term" value="F:N-methyltransferase activity"/>
    <property type="evidence" value="ECO:0007669"/>
    <property type="project" value="InterPro"/>
</dbReference>
<dbReference type="GO" id="GO:0009007">
    <property type="term" value="F:site-specific DNA-methyltransferase (adenine-specific) activity"/>
    <property type="evidence" value="ECO:0007669"/>
    <property type="project" value="UniProtKB-EC"/>
</dbReference>
<dbReference type="RefSeq" id="WP_078810361.1">
    <property type="nucleotide sequence ID" value="NZ_FUWM01000016.1"/>
</dbReference>
<protein>
    <recommendedName>
        <fullName evidence="2">site-specific DNA-methyltransferase (adenine-specific)</fullName>
        <ecNumber evidence="2">2.1.1.72</ecNumber>
    </recommendedName>
</protein>
<feature type="coiled-coil region" evidence="8">
    <location>
        <begin position="463"/>
        <end position="490"/>
    </location>
</feature>